<comment type="caution">
    <text evidence="1">The sequence shown here is derived from an EMBL/GenBank/DDBJ whole genome shotgun (WGS) entry which is preliminary data.</text>
</comment>
<sequence length="164" mass="17087">MDLHPDDPGPLPVVVSAIGLLRRGAVEGTSEQLDVLVEHGTGWVRAAAGMLAAADADMLCGLADSTEEAGLDSGFVEVLAADGENVSIDDVTPPLRAALRTVLAHAYGDPEAASEQIRLAFLDEDPATGKHVLAHTVLWTAQLMDVCEDRAVPVPPWLNSGGFG</sequence>
<reference evidence="2" key="1">
    <citation type="journal article" date="2019" name="Int. J. Syst. Evol. Microbiol.">
        <title>The Global Catalogue of Microorganisms (GCM) 10K type strain sequencing project: providing services to taxonomists for standard genome sequencing and annotation.</title>
        <authorList>
            <consortium name="The Broad Institute Genomics Platform"/>
            <consortium name="The Broad Institute Genome Sequencing Center for Infectious Disease"/>
            <person name="Wu L."/>
            <person name="Ma J."/>
        </authorList>
    </citation>
    <scope>NUCLEOTIDE SEQUENCE [LARGE SCALE GENOMIC DNA]</scope>
    <source>
        <strain evidence="2">JCM 17342</strain>
    </source>
</reference>
<evidence type="ECO:0000313" key="1">
    <source>
        <dbReference type="EMBL" id="GAA3988108.1"/>
    </source>
</evidence>
<name>A0ABP7QW97_9PSEU</name>
<organism evidence="1 2">
    <name type="scientific">Allokutzneria multivorans</name>
    <dbReference type="NCBI Taxonomy" id="1142134"/>
    <lineage>
        <taxon>Bacteria</taxon>
        <taxon>Bacillati</taxon>
        <taxon>Actinomycetota</taxon>
        <taxon>Actinomycetes</taxon>
        <taxon>Pseudonocardiales</taxon>
        <taxon>Pseudonocardiaceae</taxon>
        <taxon>Allokutzneria</taxon>
    </lineage>
</organism>
<dbReference type="Proteomes" id="UP001501747">
    <property type="component" value="Unassembled WGS sequence"/>
</dbReference>
<gene>
    <name evidence="1" type="ORF">GCM10022247_03160</name>
</gene>
<evidence type="ECO:0000313" key="2">
    <source>
        <dbReference type="Proteomes" id="UP001501747"/>
    </source>
</evidence>
<protein>
    <submittedName>
        <fullName evidence="1">Uncharacterized protein</fullName>
    </submittedName>
</protein>
<dbReference type="RefSeq" id="WP_344870621.1">
    <property type="nucleotide sequence ID" value="NZ_BAABAL010000003.1"/>
</dbReference>
<proteinExistence type="predicted"/>
<accession>A0ABP7QW97</accession>
<dbReference type="EMBL" id="BAABAL010000003">
    <property type="protein sequence ID" value="GAA3988108.1"/>
    <property type="molecule type" value="Genomic_DNA"/>
</dbReference>
<keyword evidence="2" id="KW-1185">Reference proteome</keyword>